<keyword evidence="2 6" id="KW-0255">Endonuclease</keyword>
<evidence type="ECO:0000256" key="2">
    <source>
        <dbReference type="ARBA" id="ARBA00022759"/>
    </source>
</evidence>
<protein>
    <recommendedName>
        <fullName evidence="6">Very short patch repair endonuclease</fullName>
        <ecNumber evidence="6">3.1.-.-</ecNumber>
    </recommendedName>
</protein>
<dbReference type="eggNOG" id="COG3727">
    <property type="taxonomic scope" value="Bacteria"/>
</dbReference>
<dbReference type="AlphaFoldDB" id="E4L9L2"/>
<dbReference type="InterPro" id="IPR004603">
    <property type="entry name" value="DNA_mismatch_endonuc_vsr"/>
</dbReference>
<dbReference type="REBASE" id="43043">
    <property type="entry name" value="V.Dmi345ORF441P"/>
</dbReference>
<dbReference type="RefSeq" id="WP_007554906.1">
    <property type="nucleotide sequence ID" value="NZ_AENT01000024.1"/>
</dbReference>
<evidence type="ECO:0000313" key="7">
    <source>
        <dbReference type="EMBL" id="EFR42615.1"/>
    </source>
</evidence>
<dbReference type="EMBL" id="AENT01000024">
    <property type="protein sequence ID" value="EFR42615.1"/>
    <property type="molecule type" value="Genomic_DNA"/>
</dbReference>
<comment type="function">
    <text evidence="6">May nick specific sequences that contain T:G mispairs resulting from m5C-deamination.</text>
</comment>
<dbReference type="OrthoDB" id="9801520at2"/>
<evidence type="ECO:0000256" key="4">
    <source>
        <dbReference type="ARBA" id="ARBA00022801"/>
    </source>
</evidence>
<dbReference type="GO" id="GO:0006298">
    <property type="term" value="P:mismatch repair"/>
    <property type="evidence" value="ECO:0007669"/>
    <property type="project" value="UniProtKB-UniRule"/>
</dbReference>
<accession>E4L9L2</accession>
<dbReference type="Proteomes" id="UP000004594">
    <property type="component" value="Unassembled WGS sequence"/>
</dbReference>
<dbReference type="GO" id="GO:0004519">
    <property type="term" value="F:endonuclease activity"/>
    <property type="evidence" value="ECO:0007669"/>
    <property type="project" value="UniProtKB-KW"/>
</dbReference>
<proteinExistence type="inferred from homology"/>
<dbReference type="NCBIfam" id="TIGR00632">
    <property type="entry name" value="vsr"/>
    <property type="match status" value="1"/>
</dbReference>
<keyword evidence="5 6" id="KW-0234">DNA repair</keyword>
<sequence>MTRSENMAKVKNKNTGPEIYLRKLLWKSGLRYRKNYKKLEGTPDIYIPKYKTAIFVNGCFWHGHKNCKFFSIPKTNQNFWLKKFKVNAERDFKNYNELEDKGITVIIVWGCEIKKMMKDPEFKLFKIKSLISEIVSKKQNL</sequence>
<dbReference type="EC" id="3.1.-.-" evidence="6"/>
<reference evidence="7 8" key="1">
    <citation type="submission" date="2010-11" db="EMBL/GenBank/DDBJ databases">
        <authorList>
            <person name="Durkin A.S."/>
            <person name="Madupu R."/>
            <person name="Torralba M."/>
            <person name="Gillis M."/>
            <person name="Methe B."/>
            <person name="Sutton G."/>
            <person name="Nelson K.E."/>
        </authorList>
    </citation>
    <scope>NUCLEOTIDE SEQUENCE [LARGE SCALE GENOMIC DNA]</scope>
    <source>
        <strain evidence="7 8">UPII 345-E</strain>
    </source>
</reference>
<comment type="caution">
    <text evidence="7">The sequence shown here is derived from an EMBL/GenBank/DDBJ whole genome shotgun (WGS) entry which is preliminary data.</text>
</comment>
<dbReference type="Pfam" id="PF03852">
    <property type="entry name" value="Vsr"/>
    <property type="match status" value="1"/>
</dbReference>
<keyword evidence="3 6" id="KW-0227">DNA damage</keyword>
<dbReference type="SUPFAM" id="SSF52980">
    <property type="entry name" value="Restriction endonuclease-like"/>
    <property type="match status" value="1"/>
</dbReference>
<evidence type="ECO:0000256" key="6">
    <source>
        <dbReference type="PIRNR" id="PIRNR018267"/>
    </source>
</evidence>
<keyword evidence="1 6" id="KW-0540">Nuclease</keyword>
<dbReference type="InterPro" id="IPR011335">
    <property type="entry name" value="Restrct_endonuc-II-like"/>
</dbReference>
<evidence type="ECO:0000256" key="3">
    <source>
        <dbReference type="ARBA" id="ARBA00022763"/>
    </source>
</evidence>
<comment type="similarity">
    <text evidence="6">Belongs to the vsr family.</text>
</comment>
<gene>
    <name evidence="7" type="primary">vsr</name>
    <name evidence="7" type="ORF">HMPREF9220_0439</name>
</gene>
<dbReference type="PIRSF" id="PIRSF018267">
    <property type="entry name" value="VSR_endonuc"/>
    <property type="match status" value="1"/>
</dbReference>
<name>E4L9L2_9FIRM</name>
<keyword evidence="4 6" id="KW-0378">Hydrolase</keyword>
<organism evidence="7 8">
    <name type="scientific">Dialister micraerophilus UPII 345-E</name>
    <dbReference type="NCBI Taxonomy" id="910314"/>
    <lineage>
        <taxon>Bacteria</taxon>
        <taxon>Bacillati</taxon>
        <taxon>Bacillota</taxon>
        <taxon>Negativicutes</taxon>
        <taxon>Veillonellales</taxon>
        <taxon>Veillonellaceae</taxon>
        <taxon>Dialister</taxon>
    </lineage>
</organism>
<evidence type="ECO:0000256" key="5">
    <source>
        <dbReference type="ARBA" id="ARBA00023204"/>
    </source>
</evidence>
<evidence type="ECO:0000313" key="8">
    <source>
        <dbReference type="Proteomes" id="UP000004594"/>
    </source>
</evidence>
<evidence type="ECO:0000256" key="1">
    <source>
        <dbReference type="ARBA" id="ARBA00022722"/>
    </source>
</evidence>
<dbReference type="Gene3D" id="3.40.960.10">
    <property type="entry name" value="VSR Endonuclease"/>
    <property type="match status" value="1"/>
</dbReference>
<dbReference type="GO" id="GO:0016787">
    <property type="term" value="F:hydrolase activity"/>
    <property type="evidence" value="ECO:0007669"/>
    <property type="project" value="UniProtKB-KW"/>
</dbReference>
<dbReference type="CDD" id="cd00221">
    <property type="entry name" value="Vsr"/>
    <property type="match status" value="1"/>
</dbReference>